<evidence type="ECO:0000313" key="1">
    <source>
        <dbReference type="EMBL" id="KAG5949708.1"/>
    </source>
</evidence>
<proteinExistence type="predicted"/>
<keyword evidence="2" id="KW-1185">Reference proteome</keyword>
<dbReference type="EMBL" id="SRPO01000002">
    <property type="protein sequence ID" value="KAG5949708.1"/>
    <property type="molecule type" value="Genomic_DNA"/>
</dbReference>
<reference evidence="1 2" key="1">
    <citation type="journal article" date="2020" name="bioRxiv">
        <title>Whole genome comparisons of ergot fungi reveals the divergence and evolution of species within the genus Claviceps are the result of varying mechanisms driving genome evolution and host range expansion.</title>
        <authorList>
            <person name="Wyka S.A."/>
            <person name="Mondo S.J."/>
            <person name="Liu M."/>
            <person name="Dettman J."/>
            <person name="Nalam V."/>
            <person name="Broders K.D."/>
        </authorList>
    </citation>
    <scope>NUCLEOTIDE SEQUENCE [LARGE SCALE GENOMIC DNA]</scope>
    <source>
        <strain evidence="1 2">CCC 1485</strain>
    </source>
</reference>
<gene>
    <name evidence="1" type="ORF">E4U60_002246</name>
</gene>
<sequence length="71" mass="8126">MDVIIDQAESGHGQYLEYNTLGGVFDFYKCHHVYIYAMTCHALIHQSAQSQHPVHRKTVKLPKARDVAVEE</sequence>
<name>A0A9P7ML70_9HYPO</name>
<evidence type="ECO:0000313" key="2">
    <source>
        <dbReference type="Proteomes" id="UP000706124"/>
    </source>
</evidence>
<dbReference type="AlphaFoldDB" id="A0A9P7ML70"/>
<dbReference type="Proteomes" id="UP000706124">
    <property type="component" value="Unassembled WGS sequence"/>
</dbReference>
<organism evidence="1 2">
    <name type="scientific">Claviceps pazoutovae</name>
    <dbReference type="NCBI Taxonomy" id="1649127"/>
    <lineage>
        <taxon>Eukaryota</taxon>
        <taxon>Fungi</taxon>
        <taxon>Dikarya</taxon>
        <taxon>Ascomycota</taxon>
        <taxon>Pezizomycotina</taxon>
        <taxon>Sordariomycetes</taxon>
        <taxon>Hypocreomycetidae</taxon>
        <taxon>Hypocreales</taxon>
        <taxon>Clavicipitaceae</taxon>
        <taxon>Claviceps</taxon>
    </lineage>
</organism>
<protein>
    <submittedName>
        <fullName evidence="1">Uncharacterized protein</fullName>
    </submittedName>
</protein>
<accession>A0A9P7ML70</accession>
<comment type="caution">
    <text evidence="1">The sequence shown here is derived from an EMBL/GenBank/DDBJ whole genome shotgun (WGS) entry which is preliminary data.</text>
</comment>